<dbReference type="InterPro" id="IPR058353">
    <property type="entry name" value="DUF8040"/>
</dbReference>
<name>A0A1E5V8L2_9POAL</name>
<dbReference type="Proteomes" id="UP000095767">
    <property type="component" value="Unassembled WGS sequence"/>
</dbReference>
<feature type="domain" description="DUF8040" evidence="1">
    <location>
        <begin position="1"/>
        <end position="72"/>
    </location>
</feature>
<proteinExistence type="predicted"/>
<dbReference type="OrthoDB" id="636868at2759"/>
<accession>A0A1E5V8L2</accession>
<dbReference type="EMBL" id="LWDX02047717">
    <property type="protein sequence ID" value="OEL21500.1"/>
    <property type="molecule type" value="Genomic_DNA"/>
</dbReference>
<reference evidence="2 3" key="1">
    <citation type="submission" date="2016-09" db="EMBL/GenBank/DDBJ databases">
        <title>The draft genome of Dichanthelium oligosanthes: A C3 panicoid grass species.</title>
        <authorList>
            <person name="Studer A.J."/>
            <person name="Schnable J.C."/>
            <person name="Brutnell T.P."/>
        </authorList>
    </citation>
    <scope>NUCLEOTIDE SEQUENCE [LARGE SCALE GENOMIC DNA]</scope>
    <source>
        <strain evidence="3">cv. Kellogg 1175</strain>
        <tissue evidence="2">Leaf</tissue>
    </source>
</reference>
<evidence type="ECO:0000313" key="2">
    <source>
        <dbReference type="EMBL" id="OEL21500.1"/>
    </source>
</evidence>
<feature type="non-terminal residue" evidence="2">
    <location>
        <position position="76"/>
    </location>
</feature>
<protein>
    <recommendedName>
        <fullName evidence="1">DUF8040 domain-containing protein</fullName>
    </recommendedName>
</protein>
<evidence type="ECO:0000313" key="3">
    <source>
        <dbReference type="Proteomes" id="UP000095767"/>
    </source>
</evidence>
<sequence length="76" mass="8926">MFRMRMSVFIRLRDTLVEDYELIATRQMCMKEALGMFLWACGAPQSFRQIKNKFYHSLETISRKFDGVLEALNGLA</sequence>
<dbReference type="AlphaFoldDB" id="A0A1E5V8L2"/>
<organism evidence="2 3">
    <name type="scientific">Dichanthelium oligosanthes</name>
    <dbReference type="NCBI Taxonomy" id="888268"/>
    <lineage>
        <taxon>Eukaryota</taxon>
        <taxon>Viridiplantae</taxon>
        <taxon>Streptophyta</taxon>
        <taxon>Embryophyta</taxon>
        <taxon>Tracheophyta</taxon>
        <taxon>Spermatophyta</taxon>
        <taxon>Magnoliopsida</taxon>
        <taxon>Liliopsida</taxon>
        <taxon>Poales</taxon>
        <taxon>Poaceae</taxon>
        <taxon>PACMAD clade</taxon>
        <taxon>Panicoideae</taxon>
        <taxon>Panicodae</taxon>
        <taxon>Paniceae</taxon>
        <taxon>Dichantheliinae</taxon>
        <taxon>Dichanthelium</taxon>
    </lineage>
</organism>
<evidence type="ECO:0000259" key="1">
    <source>
        <dbReference type="Pfam" id="PF26138"/>
    </source>
</evidence>
<dbReference type="Pfam" id="PF26138">
    <property type="entry name" value="DUF8040"/>
    <property type="match status" value="1"/>
</dbReference>
<keyword evidence="3" id="KW-1185">Reference proteome</keyword>
<gene>
    <name evidence="2" type="ORF">BAE44_0017481</name>
</gene>
<comment type="caution">
    <text evidence="2">The sequence shown here is derived from an EMBL/GenBank/DDBJ whole genome shotgun (WGS) entry which is preliminary data.</text>
</comment>